<evidence type="ECO:0000313" key="2">
    <source>
        <dbReference type="Proteomes" id="UP001430953"/>
    </source>
</evidence>
<name>A0AAW2GDZ6_9HYME</name>
<accession>A0AAW2GDZ6</accession>
<keyword evidence="2" id="KW-1185">Reference proteome</keyword>
<dbReference type="Proteomes" id="UP001430953">
    <property type="component" value="Unassembled WGS sequence"/>
</dbReference>
<proteinExistence type="predicted"/>
<reference evidence="1 2" key="1">
    <citation type="submission" date="2023-03" db="EMBL/GenBank/DDBJ databases">
        <title>High recombination rates correlate with genetic variation in Cardiocondyla obscurior ants.</title>
        <authorList>
            <person name="Errbii M."/>
        </authorList>
    </citation>
    <scope>NUCLEOTIDE SEQUENCE [LARGE SCALE GENOMIC DNA]</scope>
    <source>
        <strain evidence="1">Alpha-2009</strain>
        <tissue evidence="1">Whole body</tissue>
    </source>
</reference>
<protein>
    <submittedName>
        <fullName evidence="1">Uncharacterized protein</fullName>
    </submittedName>
</protein>
<comment type="caution">
    <text evidence="1">The sequence shown here is derived from an EMBL/GenBank/DDBJ whole genome shotgun (WGS) entry which is preliminary data.</text>
</comment>
<gene>
    <name evidence="1" type="ORF">PUN28_006454</name>
</gene>
<dbReference type="AlphaFoldDB" id="A0AAW2GDZ6"/>
<sequence>MYKYLLTRYAEINVISNNARTGRIIIVCVSIVTHVLHGAQSHGRRDYVSSFHRQITLIDCLCALSHSLTVSLSDCCDLARTQRNFIEACKIVASCTCKKQTRPADEQSPGF</sequence>
<evidence type="ECO:0000313" key="1">
    <source>
        <dbReference type="EMBL" id="KAL0124602.1"/>
    </source>
</evidence>
<organism evidence="1 2">
    <name type="scientific">Cardiocondyla obscurior</name>
    <dbReference type="NCBI Taxonomy" id="286306"/>
    <lineage>
        <taxon>Eukaryota</taxon>
        <taxon>Metazoa</taxon>
        <taxon>Ecdysozoa</taxon>
        <taxon>Arthropoda</taxon>
        <taxon>Hexapoda</taxon>
        <taxon>Insecta</taxon>
        <taxon>Pterygota</taxon>
        <taxon>Neoptera</taxon>
        <taxon>Endopterygota</taxon>
        <taxon>Hymenoptera</taxon>
        <taxon>Apocrita</taxon>
        <taxon>Aculeata</taxon>
        <taxon>Formicoidea</taxon>
        <taxon>Formicidae</taxon>
        <taxon>Myrmicinae</taxon>
        <taxon>Cardiocondyla</taxon>
    </lineage>
</organism>
<dbReference type="EMBL" id="JADYXP020000005">
    <property type="protein sequence ID" value="KAL0124602.1"/>
    <property type="molecule type" value="Genomic_DNA"/>
</dbReference>